<reference evidence="3 4" key="1">
    <citation type="submission" date="2019-03" db="EMBL/GenBank/DDBJ databases">
        <title>This is whole genome sequence of Paenibacillus sp MS74 strain.</title>
        <authorList>
            <person name="Trinh H.N."/>
        </authorList>
    </citation>
    <scope>NUCLEOTIDE SEQUENCE [LARGE SCALE GENOMIC DNA]</scope>
    <source>
        <strain evidence="3 4">MS74</strain>
    </source>
</reference>
<evidence type="ECO:0000256" key="1">
    <source>
        <dbReference type="PROSITE-ProRule" id="PRU00278"/>
    </source>
</evidence>
<dbReference type="Pfam" id="PF13616">
    <property type="entry name" value="Rotamase_3"/>
    <property type="match status" value="1"/>
</dbReference>
<feature type="domain" description="PpiC" evidence="2">
    <location>
        <begin position="235"/>
        <end position="333"/>
    </location>
</feature>
<organism evidence="3 4">
    <name type="scientific">Paenibacillus piri</name>
    <dbReference type="NCBI Taxonomy" id="2547395"/>
    <lineage>
        <taxon>Bacteria</taxon>
        <taxon>Bacillati</taxon>
        <taxon>Bacillota</taxon>
        <taxon>Bacilli</taxon>
        <taxon>Bacillales</taxon>
        <taxon>Paenibacillaceae</taxon>
        <taxon>Paenibacillus</taxon>
    </lineage>
</organism>
<evidence type="ECO:0000313" key="4">
    <source>
        <dbReference type="Proteomes" id="UP000295636"/>
    </source>
</evidence>
<comment type="caution">
    <text evidence="3">The sequence shown here is derived from an EMBL/GenBank/DDBJ whole genome shotgun (WGS) entry which is preliminary data.</text>
</comment>
<dbReference type="Pfam" id="PF07833">
    <property type="entry name" value="Cu_amine_oxidN1"/>
    <property type="match status" value="1"/>
</dbReference>
<dbReference type="PANTHER" id="PTHR47245">
    <property type="entry name" value="PEPTIDYLPROLYL ISOMERASE"/>
    <property type="match status" value="1"/>
</dbReference>
<evidence type="ECO:0000259" key="2">
    <source>
        <dbReference type="PROSITE" id="PS50198"/>
    </source>
</evidence>
<dbReference type="AlphaFoldDB" id="A0A4R5KW60"/>
<dbReference type="PROSITE" id="PS50198">
    <property type="entry name" value="PPIC_PPIASE_2"/>
    <property type="match status" value="1"/>
</dbReference>
<proteinExistence type="predicted"/>
<dbReference type="GO" id="GO:0003755">
    <property type="term" value="F:peptidyl-prolyl cis-trans isomerase activity"/>
    <property type="evidence" value="ECO:0007669"/>
    <property type="project" value="UniProtKB-KW"/>
</dbReference>
<dbReference type="RefSeq" id="WP_133225945.1">
    <property type="nucleotide sequence ID" value="NZ_SMRT01000002.1"/>
</dbReference>
<dbReference type="Proteomes" id="UP000295636">
    <property type="component" value="Unassembled WGS sequence"/>
</dbReference>
<keyword evidence="1 3" id="KW-0413">Isomerase</keyword>
<evidence type="ECO:0000313" key="3">
    <source>
        <dbReference type="EMBL" id="TDF99408.1"/>
    </source>
</evidence>
<dbReference type="SUPFAM" id="SSF55383">
    <property type="entry name" value="Copper amine oxidase, domain N"/>
    <property type="match status" value="1"/>
</dbReference>
<dbReference type="InterPro" id="IPR046357">
    <property type="entry name" value="PPIase_dom_sf"/>
</dbReference>
<accession>A0A4R5KW60</accession>
<protein>
    <submittedName>
        <fullName evidence="3">Peptidylprolyl isomerase</fullName>
    </submittedName>
</protein>
<dbReference type="InterPro" id="IPR036582">
    <property type="entry name" value="Mao_N_sf"/>
</dbReference>
<dbReference type="PANTHER" id="PTHR47245:SF2">
    <property type="entry name" value="PEPTIDYL-PROLYL CIS-TRANS ISOMERASE HP_0175-RELATED"/>
    <property type="match status" value="1"/>
</dbReference>
<dbReference type="EMBL" id="SMRT01000002">
    <property type="protein sequence ID" value="TDF99408.1"/>
    <property type="molecule type" value="Genomic_DNA"/>
</dbReference>
<sequence>MNDKLKGLVLGLSIGVMMTGSIAYASGTQIEVYFKNIKYMFDGHQKKTAEESFIYNGTTYVPLRFVSEALGKEVQWDGDSETVWVGRKVDLETTAAVYKGGKVTLGELEKYIAVNDLLGGQAPTAAEDDDASYKSVMLQQLIANKIWSGRINSDQMESVPGALSKQMKSTKALIDELRGGQDAAVFLQRYRLTEEDVRSQLELMISAQKALGGPAEKAYDREVAANNTDYLAASVSHILISSKDEEGVDRTKAEIDKKLVEVQDKLRDGENFAKVAAQYSEDPGSKDKGGYYENVAVSDWVPEFKKAAIELPVKLIGGPIQTQFGYHIIRVESRGYPPFVQAPNSIKQKLINSSYEQFLSNELPNLIESVNLPKK</sequence>
<keyword evidence="4" id="KW-1185">Reference proteome</keyword>
<dbReference type="Gene3D" id="3.30.457.10">
    <property type="entry name" value="Copper amine oxidase-like, N-terminal domain"/>
    <property type="match status" value="1"/>
</dbReference>
<dbReference type="OrthoDB" id="14196at2"/>
<name>A0A4R5KW60_9BACL</name>
<dbReference type="SUPFAM" id="SSF54534">
    <property type="entry name" value="FKBP-like"/>
    <property type="match status" value="1"/>
</dbReference>
<dbReference type="InterPro" id="IPR050245">
    <property type="entry name" value="PrsA_foldase"/>
</dbReference>
<dbReference type="Gene3D" id="3.10.50.40">
    <property type="match status" value="1"/>
</dbReference>
<keyword evidence="1" id="KW-0697">Rotamase</keyword>
<dbReference type="InterPro" id="IPR000297">
    <property type="entry name" value="PPIase_PpiC"/>
</dbReference>
<gene>
    <name evidence="3" type="ORF">E1757_06020</name>
</gene>
<dbReference type="InterPro" id="IPR012854">
    <property type="entry name" value="Cu_amine_oxidase-like_N"/>
</dbReference>